<dbReference type="PANTHER" id="PTHR30348:SF13">
    <property type="entry name" value="UPF0759 PROTEIN YUNF"/>
    <property type="match status" value="1"/>
</dbReference>
<reference evidence="1 2" key="1">
    <citation type="submission" date="2020-07" db="EMBL/GenBank/DDBJ databases">
        <title>Sequencing the genomes of 1000 actinobacteria strains.</title>
        <authorList>
            <person name="Klenk H.-P."/>
        </authorList>
    </citation>
    <scope>NUCLEOTIDE SEQUENCE [LARGE SCALE GENOMIC DNA]</scope>
    <source>
        <strain evidence="1 2">DSM 45975</strain>
    </source>
</reference>
<name>A0A839DZ18_9PSEU</name>
<keyword evidence="2" id="KW-1185">Reference proteome</keyword>
<dbReference type="AlphaFoldDB" id="A0A839DZ18"/>
<dbReference type="Pfam" id="PF01904">
    <property type="entry name" value="DUF72"/>
    <property type="match status" value="1"/>
</dbReference>
<evidence type="ECO:0000313" key="2">
    <source>
        <dbReference type="Proteomes" id="UP000569329"/>
    </source>
</evidence>
<dbReference type="EMBL" id="JACGWZ010000002">
    <property type="protein sequence ID" value="MBA8824461.1"/>
    <property type="molecule type" value="Genomic_DNA"/>
</dbReference>
<organism evidence="1 2">
    <name type="scientific">Halosaccharopolyspora lacisalsi</name>
    <dbReference type="NCBI Taxonomy" id="1000566"/>
    <lineage>
        <taxon>Bacteria</taxon>
        <taxon>Bacillati</taxon>
        <taxon>Actinomycetota</taxon>
        <taxon>Actinomycetes</taxon>
        <taxon>Pseudonocardiales</taxon>
        <taxon>Pseudonocardiaceae</taxon>
        <taxon>Halosaccharopolyspora</taxon>
    </lineage>
</organism>
<gene>
    <name evidence="1" type="ORF">FHX42_001808</name>
</gene>
<comment type="caution">
    <text evidence="1">The sequence shown here is derived from an EMBL/GenBank/DDBJ whole genome shotgun (WGS) entry which is preliminary data.</text>
</comment>
<protein>
    <submittedName>
        <fullName evidence="1">Uncharacterized protein YecE (DUF72 family)</fullName>
    </submittedName>
</protein>
<dbReference type="Proteomes" id="UP000569329">
    <property type="component" value="Unassembled WGS sequence"/>
</dbReference>
<evidence type="ECO:0000313" key="1">
    <source>
        <dbReference type="EMBL" id="MBA8824461.1"/>
    </source>
</evidence>
<accession>A0A839DZ18</accession>
<dbReference type="SUPFAM" id="SSF117396">
    <property type="entry name" value="TM1631-like"/>
    <property type="match status" value="1"/>
</dbReference>
<dbReference type="Gene3D" id="3.20.20.410">
    <property type="entry name" value="Protein of unknown function UPF0759"/>
    <property type="match status" value="1"/>
</dbReference>
<dbReference type="InterPro" id="IPR036520">
    <property type="entry name" value="UPF0759_sf"/>
</dbReference>
<dbReference type="InterPro" id="IPR002763">
    <property type="entry name" value="DUF72"/>
</dbReference>
<dbReference type="PANTHER" id="PTHR30348">
    <property type="entry name" value="UNCHARACTERIZED PROTEIN YECE"/>
    <property type="match status" value="1"/>
</dbReference>
<proteinExistence type="predicted"/>
<sequence length="306" mass="34965">MRAAVRPGWDAAGMGRLLIGTASWTDRTLIESGWYPAEADTPAKRLEFYASRFPLAEVDATYYHPPAERTAALWVQRTPERFTFNVKAFSLFTRHPTKPTALPKDLRPDTEGLTRSNVYLDDLDPRVVDEMWQRFLSALTPLHEAGKLGAILLQFPRWFPISRANKQYLLECRDRAAPMPVCVEFRNHTWMREDNREETLEFLSTHGLPYVVVDMPQGHTSSIPPVVAATAELAVVRFHGRSRNWTSRDIQEKYGYKYSHRELAEWAPKLRHLAESATTTHVVMNNCYRDYAQTDAAELAGLVDTG</sequence>